<protein>
    <recommendedName>
        <fullName evidence="9">Apolipoprotein N-acyltransferase</fullName>
        <shortName evidence="9">ALP N-acyltransferase</shortName>
        <ecNumber evidence="9">2.3.1.269</ecNumber>
    </recommendedName>
</protein>
<gene>
    <name evidence="9 11" type="primary">lnt</name>
    <name evidence="11" type="ORF">HYX28_00070</name>
</gene>
<keyword evidence="6 9" id="KW-1133">Transmembrane helix</keyword>
<dbReference type="CDD" id="cd07571">
    <property type="entry name" value="ALP_N-acyl_transferase"/>
    <property type="match status" value="1"/>
</dbReference>
<comment type="caution">
    <text evidence="11">The sequence shown here is derived from an EMBL/GenBank/DDBJ whole genome shotgun (WGS) entry which is preliminary data.</text>
</comment>
<feature type="transmembrane region" description="Helical" evidence="9">
    <location>
        <begin position="32"/>
        <end position="49"/>
    </location>
</feature>
<dbReference type="PROSITE" id="PS50263">
    <property type="entry name" value="CN_HYDROLASE"/>
    <property type="match status" value="1"/>
</dbReference>
<dbReference type="EMBL" id="JACPNR010000001">
    <property type="protein sequence ID" value="MBI2677158.1"/>
    <property type="molecule type" value="Genomic_DNA"/>
</dbReference>
<evidence type="ECO:0000313" key="11">
    <source>
        <dbReference type="EMBL" id="MBI2677158.1"/>
    </source>
</evidence>
<feature type="transmembrane region" description="Helical" evidence="9">
    <location>
        <begin position="102"/>
        <end position="127"/>
    </location>
</feature>
<comment type="caution">
    <text evidence="9">Lacks conserved residue(s) required for the propagation of feature annotation.</text>
</comment>
<feature type="transmembrane region" description="Helical" evidence="9">
    <location>
        <begin position="182"/>
        <end position="204"/>
    </location>
</feature>
<feature type="transmembrane region" description="Helical" evidence="9">
    <location>
        <begin position="70"/>
        <end position="90"/>
    </location>
</feature>
<dbReference type="GO" id="GO:0042158">
    <property type="term" value="P:lipoprotein biosynthetic process"/>
    <property type="evidence" value="ECO:0007669"/>
    <property type="project" value="UniProtKB-UniRule"/>
</dbReference>
<evidence type="ECO:0000256" key="6">
    <source>
        <dbReference type="ARBA" id="ARBA00022989"/>
    </source>
</evidence>
<proteinExistence type="inferred from homology"/>
<dbReference type="GO" id="GO:0016410">
    <property type="term" value="F:N-acyltransferase activity"/>
    <property type="evidence" value="ECO:0007669"/>
    <property type="project" value="UniProtKB-UniRule"/>
</dbReference>
<evidence type="ECO:0000313" key="12">
    <source>
        <dbReference type="Proteomes" id="UP000779809"/>
    </source>
</evidence>
<comment type="function">
    <text evidence="9">Catalyzes the phospholipid dependent N-acylation of the N-terminal cysteine of apolipoprotein, the last step in lipoprotein maturation.</text>
</comment>
<comment type="subcellular location">
    <subcellularLocation>
        <location evidence="1 9">Cell membrane</location>
        <topology evidence="1 9">Multi-pass membrane protein</topology>
    </subcellularLocation>
</comment>
<evidence type="ECO:0000256" key="9">
    <source>
        <dbReference type="HAMAP-Rule" id="MF_01148"/>
    </source>
</evidence>
<evidence type="ECO:0000259" key="10">
    <source>
        <dbReference type="PROSITE" id="PS50263"/>
    </source>
</evidence>
<feature type="domain" description="CN hydrolase" evidence="10">
    <location>
        <begin position="243"/>
        <end position="496"/>
    </location>
</feature>
<evidence type="ECO:0000256" key="7">
    <source>
        <dbReference type="ARBA" id="ARBA00023136"/>
    </source>
</evidence>
<dbReference type="PANTHER" id="PTHR38686:SF1">
    <property type="entry name" value="APOLIPOPROTEIN N-ACYLTRANSFERASE"/>
    <property type="match status" value="1"/>
</dbReference>
<dbReference type="InterPro" id="IPR004563">
    <property type="entry name" value="Apolipo_AcylTrfase"/>
</dbReference>
<evidence type="ECO:0000256" key="1">
    <source>
        <dbReference type="ARBA" id="ARBA00004651"/>
    </source>
</evidence>
<evidence type="ECO:0000256" key="4">
    <source>
        <dbReference type="ARBA" id="ARBA00022679"/>
    </source>
</evidence>
<dbReference type="InterPro" id="IPR045378">
    <property type="entry name" value="LNT_N"/>
</dbReference>
<evidence type="ECO:0000256" key="3">
    <source>
        <dbReference type="ARBA" id="ARBA00022475"/>
    </source>
</evidence>
<accession>A0A932EP43</accession>
<dbReference type="Pfam" id="PF00795">
    <property type="entry name" value="CN_hydrolase"/>
    <property type="match status" value="1"/>
</dbReference>
<keyword evidence="4 9" id="KW-0808">Transferase</keyword>
<dbReference type="InterPro" id="IPR036526">
    <property type="entry name" value="C-N_Hydrolase_sf"/>
</dbReference>
<dbReference type="GO" id="GO:0005886">
    <property type="term" value="C:plasma membrane"/>
    <property type="evidence" value="ECO:0007669"/>
    <property type="project" value="UniProtKB-SubCell"/>
</dbReference>
<keyword evidence="8 9" id="KW-0012">Acyltransferase</keyword>
<evidence type="ECO:0000256" key="5">
    <source>
        <dbReference type="ARBA" id="ARBA00022692"/>
    </source>
</evidence>
<dbReference type="Gene3D" id="3.60.110.10">
    <property type="entry name" value="Carbon-nitrogen hydrolase"/>
    <property type="match status" value="1"/>
</dbReference>
<comment type="pathway">
    <text evidence="9">Protein modification; lipoprotein biosynthesis (N-acyl transfer).</text>
</comment>
<keyword evidence="3 9" id="KW-1003">Cell membrane</keyword>
<name>A0A932EP43_9BACT</name>
<dbReference type="NCBIfam" id="TIGR00546">
    <property type="entry name" value="lnt"/>
    <property type="match status" value="1"/>
</dbReference>
<dbReference type="EC" id="2.3.1.269" evidence="9"/>
<reference evidence="11" key="1">
    <citation type="submission" date="2020-07" db="EMBL/GenBank/DDBJ databases">
        <title>Huge and variable diversity of episymbiotic CPR bacteria and DPANN archaea in groundwater ecosystems.</title>
        <authorList>
            <person name="He C.Y."/>
            <person name="Keren R."/>
            <person name="Whittaker M."/>
            <person name="Farag I.F."/>
            <person name="Doudna J."/>
            <person name="Cate J.H.D."/>
            <person name="Banfield J.F."/>
        </authorList>
    </citation>
    <scope>NUCLEOTIDE SEQUENCE</scope>
    <source>
        <strain evidence="11">NC_groundwater_580_Pr5_B-0.1um_64_19</strain>
    </source>
</reference>
<organism evidence="11 12">
    <name type="scientific">Candidatus Korobacter versatilis</name>
    <dbReference type="NCBI Taxonomy" id="658062"/>
    <lineage>
        <taxon>Bacteria</taxon>
        <taxon>Pseudomonadati</taxon>
        <taxon>Acidobacteriota</taxon>
        <taxon>Terriglobia</taxon>
        <taxon>Terriglobales</taxon>
        <taxon>Candidatus Korobacteraceae</taxon>
        <taxon>Candidatus Korobacter</taxon>
    </lineage>
</organism>
<comment type="similarity">
    <text evidence="2 9">Belongs to the CN hydrolase family. Apolipoprotein N-acyltransferase subfamily.</text>
</comment>
<dbReference type="InterPro" id="IPR003010">
    <property type="entry name" value="C-N_Hydrolase"/>
</dbReference>
<keyword evidence="7 9" id="KW-0472">Membrane</keyword>
<dbReference type="Pfam" id="PF20154">
    <property type="entry name" value="LNT_N"/>
    <property type="match status" value="1"/>
</dbReference>
<dbReference type="SUPFAM" id="SSF56317">
    <property type="entry name" value="Carbon-nitrogen hydrolase"/>
    <property type="match status" value="1"/>
</dbReference>
<comment type="catalytic activity">
    <reaction evidence="9">
        <text>N-terminal S-1,2-diacyl-sn-glyceryl-L-cysteinyl-[lipoprotein] + a glycerophospholipid = N-acyl-S-1,2-diacyl-sn-glyceryl-L-cysteinyl-[lipoprotein] + a 2-acyl-sn-glycero-3-phospholipid + H(+)</text>
        <dbReference type="Rhea" id="RHEA:48228"/>
        <dbReference type="Rhea" id="RHEA-COMP:14681"/>
        <dbReference type="Rhea" id="RHEA-COMP:14684"/>
        <dbReference type="ChEBI" id="CHEBI:15378"/>
        <dbReference type="ChEBI" id="CHEBI:136912"/>
        <dbReference type="ChEBI" id="CHEBI:140656"/>
        <dbReference type="ChEBI" id="CHEBI:140657"/>
        <dbReference type="ChEBI" id="CHEBI:140660"/>
        <dbReference type="EC" id="2.3.1.269"/>
    </reaction>
</comment>
<evidence type="ECO:0000256" key="2">
    <source>
        <dbReference type="ARBA" id="ARBA00010065"/>
    </source>
</evidence>
<dbReference type="AlphaFoldDB" id="A0A932EP43"/>
<dbReference type="PANTHER" id="PTHR38686">
    <property type="entry name" value="APOLIPOPROTEIN N-ACYLTRANSFERASE"/>
    <property type="match status" value="1"/>
</dbReference>
<keyword evidence="5 9" id="KW-0812">Transmembrane</keyword>
<feature type="transmembrane region" description="Helical" evidence="9">
    <location>
        <begin position="509"/>
        <end position="528"/>
    </location>
</feature>
<dbReference type="HAMAP" id="MF_01148">
    <property type="entry name" value="Lnt"/>
    <property type="match status" value="1"/>
</dbReference>
<sequence>MRNIPQRAWLLAALSGVLQTLCFPSPALAFVSWFAVAPLLLAILGPLSRSGPQLVDEKGRPLGILSPGQGFWLGYLSGVIWYAASSFWVFHVLHTYGAMHPAVAAVMFALFCLYLALYHGLFGALIARAASGASGSKKAVLLAPFLWVALEMARTRVTGFPWDLLGTAQVDNIPLVQIARFAGVYGVSFGILLVNTAFAASFLLPPHKRRTMFVASALAAGMLQAGSLVKPPALATGHTARLVQQNIPIETKWDISNFSATLRALHALSAAPGASASANPGLIVWPESPAPFFLSDPRFRLEVTSVAADARSYVLAGALGTPAREAATADETRGQYYNSAVLITPDGKWTGRYDKVHLVPFGEYIPAQSVLVFLKGIAREVGESGFTRGTERVVFDAGGQKLGTFICYESIFPGEIREFAANGAQVLVNISNDAWFGDYNMPGQHLNQVRMRAIENQRWVLRATNNGITAAIDPYGRVTKSAPRKQRLALDVDYALVTETTFYTRHGDWFGWLCVIIVLAALFVRTRFRFMGIRGAAR</sequence>
<dbReference type="Proteomes" id="UP000779809">
    <property type="component" value="Unassembled WGS sequence"/>
</dbReference>
<evidence type="ECO:0000256" key="8">
    <source>
        <dbReference type="ARBA" id="ARBA00023315"/>
    </source>
</evidence>